<dbReference type="AlphaFoldDB" id="A0ABD2LS93"/>
<reference evidence="2 3" key="1">
    <citation type="submission" date="2024-10" db="EMBL/GenBank/DDBJ databases">
        <authorList>
            <person name="Kim D."/>
        </authorList>
    </citation>
    <scope>NUCLEOTIDE SEQUENCE [LARGE SCALE GENOMIC DNA]</scope>
    <source>
        <strain evidence="2">BH-2024</strain>
    </source>
</reference>
<evidence type="ECO:0000313" key="3">
    <source>
        <dbReference type="Proteomes" id="UP001620626"/>
    </source>
</evidence>
<dbReference type="Proteomes" id="UP001620626">
    <property type="component" value="Unassembled WGS sequence"/>
</dbReference>
<gene>
    <name evidence="2" type="ORF">niasHT_003255</name>
</gene>
<accession>A0ABD2LS93</accession>
<sequence length="123" mass="14229">MSSKQIPSDGTNVRLLWGDCSDEDEEEDENVTEDDPIAKSGQASDDEESVTTTEGHEFESEFEQLELKFAKLLEFELRKNKTSVEKIEELELSTGFSMQFVQYVYSAIEHHFCYNTLIYKRNV</sequence>
<dbReference type="EMBL" id="JBICBT010000299">
    <property type="protein sequence ID" value="KAL3118049.1"/>
    <property type="molecule type" value="Genomic_DNA"/>
</dbReference>
<evidence type="ECO:0000256" key="1">
    <source>
        <dbReference type="SAM" id="MobiDB-lite"/>
    </source>
</evidence>
<organism evidence="2 3">
    <name type="scientific">Heterodera trifolii</name>
    <dbReference type="NCBI Taxonomy" id="157864"/>
    <lineage>
        <taxon>Eukaryota</taxon>
        <taxon>Metazoa</taxon>
        <taxon>Ecdysozoa</taxon>
        <taxon>Nematoda</taxon>
        <taxon>Chromadorea</taxon>
        <taxon>Rhabditida</taxon>
        <taxon>Tylenchina</taxon>
        <taxon>Tylenchomorpha</taxon>
        <taxon>Tylenchoidea</taxon>
        <taxon>Heteroderidae</taxon>
        <taxon>Heteroderinae</taxon>
        <taxon>Heterodera</taxon>
    </lineage>
</organism>
<proteinExistence type="predicted"/>
<comment type="caution">
    <text evidence="2">The sequence shown here is derived from an EMBL/GenBank/DDBJ whole genome shotgun (WGS) entry which is preliminary data.</text>
</comment>
<feature type="compositionally biased region" description="Polar residues" evidence="1">
    <location>
        <begin position="1"/>
        <end position="11"/>
    </location>
</feature>
<name>A0ABD2LS93_9BILA</name>
<feature type="region of interest" description="Disordered" evidence="1">
    <location>
        <begin position="1"/>
        <end position="59"/>
    </location>
</feature>
<keyword evidence="3" id="KW-1185">Reference proteome</keyword>
<evidence type="ECO:0000313" key="2">
    <source>
        <dbReference type="EMBL" id="KAL3118049.1"/>
    </source>
</evidence>
<feature type="compositionally biased region" description="Acidic residues" evidence="1">
    <location>
        <begin position="20"/>
        <end position="35"/>
    </location>
</feature>
<protein>
    <submittedName>
        <fullName evidence="2">Uncharacterized protein</fullName>
    </submittedName>
</protein>